<dbReference type="Pfam" id="PF13127">
    <property type="entry name" value="DUF3955"/>
    <property type="match status" value="1"/>
</dbReference>
<dbReference type="PATRIC" id="fig|1423730.4.peg.742"/>
<feature type="domain" description="DUF3955" evidence="2">
    <location>
        <begin position="55"/>
        <end position="107"/>
    </location>
</feature>
<evidence type="ECO:0000313" key="3">
    <source>
        <dbReference type="EMBL" id="KRN18358.1"/>
    </source>
</evidence>
<keyword evidence="1" id="KW-1133">Transmembrane helix</keyword>
<proteinExistence type="predicted"/>
<gene>
    <name evidence="3" type="ORF">FC75_GL000709</name>
</gene>
<keyword evidence="4" id="KW-1185">Reference proteome</keyword>
<reference evidence="3 4" key="1">
    <citation type="journal article" date="2015" name="Genome Announc.">
        <title>Expanding the biotechnology potential of lactobacilli through comparative genomics of 213 strains and associated genera.</title>
        <authorList>
            <person name="Sun Z."/>
            <person name="Harris H.M."/>
            <person name="McCann A."/>
            <person name="Guo C."/>
            <person name="Argimon S."/>
            <person name="Zhang W."/>
            <person name="Yang X."/>
            <person name="Jeffery I.B."/>
            <person name="Cooney J.C."/>
            <person name="Kagawa T.F."/>
            <person name="Liu W."/>
            <person name="Song Y."/>
            <person name="Salvetti E."/>
            <person name="Wrobel A."/>
            <person name="Rasinkangas P."/>
            <person name="Parkhill J."/>
            <person name="Rea M.C."/>
            <person name="O'Sullivan O."/>
            <person name="Ritari J."/>
            <person name="Douillard F.P."/>
            <person name="Paul Ross R."/>
            <person name="Yang R."/>
            <person name="Briner A.E."/>
            <person name="Felis G.E."/>
            <person name="de Vos W.M."/>
            <person name="Barrangou R."/>
            <person name="Klaenhammer T.R."/>
            <person name="Caufield P.W."/>
            <person name="Cui Y."/>
            <person name="Zhang H."/>
            <person name="O'Toole P.W."/>
        </authorList>
    </citation>
    <scope>NUCLEOTIDE SEQUENCE [LARGE SCALE GENOMIC DNA]</scope>
    <source>
        <strain evidence="3 4">DSM 22697</strain>
    </source>
</reference>
<name>A0A0R2ESG8_9LACO</name>
<accession>A0A0R2ESG8</accession>
<evidence type="ECO:0000313" key="4">
    <source>
        <dbReference type="Proteomes" id="UP000050865"/>
    </source>
</evidence>
<dbReference type="EMBL" id="AYZJ01000091">
    <property type="protein sequence ID" value="KRN18358.1"/>
    <property type="molecule type" value="Genomic_DNA"/>
</dbReference>
<evidence type="ECO:0000259" key="2">
    <source>
        <dbReference type="Pfam" id="PF13127"/>
    </source>
</evidence>
<protein>
    <recommendedName>
        <fullName evidence="2">DUF3955 domain-containing protein</fullName>
    </recommendedName>
</protein>
<sequence length="119" mass="13223">MFSMEHHRHDSTYVIPLNPLIFASFTPNGFISAMLKTQETEALSMGKERVHRWALRLGTLLLVLGIACFVIKAFTPTYLDASGMLHESFFLLPLGFAGLFASIVSYLVAGLTHGQRQHA</sequence>
<feature type="transmembrane region" description="Helical" evidence="1">
    <location>
        <begin position="89"/>
        <end position="109"/>
    </location>
</feature>
<dbReference type="Proteomes" id="UP000050865">
    <property type="component" value="Unassembled WGS sequence"/>
</dbReference>
<feature type="transmembrane region" description="Helical" evidence="1">
    <location>
        <begin position="53"/>
        <end position="74"/>
    </location>
</feature>
<evidence type="ECO:0000256" key="1">
    <source>
        <dbReference type="SAM" id="Phobius"/>
    </source>
</evidence>
<dbReference type="AlphaFoldDB" id="A0A0R2ESG8"/>
<dbReference type="InterPro" id="IPR025016">
    <property type="entry name" value="DUF3955"/>
</dbReference>
<keyword evidence="1" id="KW-0812">Transmembrane</keyword>
<comment type="caution">
    <text evidence="3">The sequence shown here is derived from an EMBL/GenBank/DDBJ whole genome shotgun (WGS) entry which is preliminary data.</text>
</comment>
<organism evidence="3 4">
    <name type="scientific">Lacticaseibacillus camelliae DSM 22697 = JCM 13995</name>
    <dbReference type="NCBI Taxonomy" id="1423730"/>
    <lineage>
        <taxon>Bacteria</taxon>
        <taxon>Bacillati</taxon>
        <taxon>Bacillota</taxon>
        <taxon>Bacilli</taxon>
        <taxon>Lactobacillales</taxon>
        <taxon>Lactobacillaceae</taxon>
        <taxon>Lacticaseibacillus</taxon>
    </lineage>
</organism>
<keyword evidence="1" id="KW-0472">Membrane</keyword>